<evidence type="ECO:0000313" key="2">
    <source>
        <dbReference type="Proteomes" id="UP001190700"/>
    </source>
</evidence>
<dbReference type="AlphaFoldDB" id="A0AAE0C2L5"/>
<organism evidence="1 2">
    <name type="scientific">Cymbomonas tetramitiformis</name>
    <dbReference type="NCBI Taxonomy" id="36881"/>
    <lineage>
        <taxon>Eukaryota</taxon>
        <taxon>Viridiplantae</taxon>
        <taxon>Chlorophyta</taxon>
        <taxon>Pyramimonadophyceae</taxon>
        <taxon>Pyramimonadales</taxon>
        <taxon>Pyramimonadaceae</taxon>
        <taxon>Cymbomonas</taxon>
    </lineage>
</organism>
<reference evidence="1 2" key="1">
    <citation type="journal article" date="2015" name="Genome Biol. Evol.">
        <title>Comparative Genomics of a Bacterivorous Green Alga Reveals Evolutionary Causalities and Consequences of Phago-Mixotrophic Mode of Nutrition.</title>
        <authorList>
            <person name="Burns J.A."/>
            <person name="Paasch A."/>
            <person name="Narechania A."/>
            <person name="Kim E."/>
        </authorList>
    </citation>
    <scope>NUCLEOTIDE SEQUENCE [LARGE SCALE GENOMIC DNA]</scope>
    <source>
        <strain evidence="1 2">PLY_AMNH</strain>
    </source>
</reference>
<name>A0AAE0C2L5_9CHLO</name>
<sequence length="595" mass="65482">MHRCLVPGCTKKSSSFKVVGGSTGVLFTHLKAEHKDLWVALRLASNSSNLVLDANGFPVEMFNFPEALPHHVRFVIWIVVDLDHFEKSRSKGMRSWVHGLEPRYTPPCRKTSARLTFCIAELVLENIDKIFSDIGETLGDPFIGAQSDLWSKKNAHEAFACLRCSLIYESLTGFSDISPVVAFEVFPENRHTGNALSRWHKAVLKLRKLRVASVSLFTLDGASNNKKAMKLMKAPSRVCMNHDLQRAIVVSLGLSGGKKKPSRNPKMKALLAKISRQSSTFHCSTVHNKRLQQSQEGRGIRKHKVRRVSQKHATRWSGYMRLAKKTRQLEPDIRFALTGSADGLCEEEPADPMDIIAASAPVATIAVAPVATTAEGSGIALETNAVGYVESSDSEGDFEEEEDDDADVVEANEQAGKEYPMSHRCISGDEWLVNNLVESVLTVPNAASLELQRDVGSGLDTAYCVGAKVCQSATSTRIIVLSGSGESEKAETKLSTSLPEEFKLFRKICNEEVCTVLPQPPFQPRCAGPAPRLSSGVAAPALRAATSPASLCRPSLRDPPLLRPCWPWQCVGFERCSLRHGQLRGWPRQRVGFKR</sequence>
<dbReference type="EMBL" id="LGRX02030017">
    <property type="protein sequence ID" value="KAK3246255.1"/>
    <property type="molecule type" value="Genomic_DNA"/>
</dbReference>
<accession>A0AAE0C2L5</accession>
<proteinExistence type="predicted"/>
<protein>
    <submittedName>
        <fullName evidence="1">Uncharacterized protein</fullName>
    </submittedName>
</protein>
<keyword evidence="2" id="KW-1185">Reference proteome</keyword>
<evidence type="ECO:0000313" key="1">
    <source>
        <dbReference type="EMBL" id="KAK3246255.1"/>
    </source>
</evidence>
<dbReference type="Proteomes" id="UP001190700">
    <property type="component" value="Unassembled WGS sequence"/>
</dbReference>
<comment type="caution">
    <text evidence="1">The sequence shown here is derived from an EMBL/GenBank/DDBJ whole genome shotgun (WGS) entry which is preliminary data.</text>
</comment>
<gene>
    <name evidence="1" type="ORF">CYMTET_44200</name>
</gene>